<gene>
    <name evidence="7" type="ORF">SAMN02745132_02776</name>
</gene>
<dbReference type="GO" id="GO:0046872">
    <property type="term" value="F:metal ion binding"/>
    <property type="evidence" value="ECO:0007669"/>
    <property type="project" value="UniProtKB-KW"/>
</dbReference>
<evidence type="ECO:0000256" key="3">
    <source>
        <dbReference type="ARBA" id="ARBA00022723"/>
    </source>
</evidence>
<dbReference type="Gene3D" id="3.60.21.10">
    <property type="match status" value="1"/>
</dbReference>
<organism evidence="7 8">
    <name type="scientific">Enterovibrio nigricans DSM 22720</name>
    <dbReference type="NCBI Taxonomy" id="1121868"/>
    <lineage>
        <taxon>Bacteria</taxon>
        <taxon>Pseudomonadati</taxon>
        <taxon>Pseudomonadota</taxon>
        <taxon>Gammaproteobacteria</taxon>
        <taxon>Vibrionales</taxon>
        <taxon>Vibrionaceae</taxon>
        <taxon>Enterovibrio</taxon>
    </lineage>
</organism>
<keyword evidence="4" id="KW-0472">Membrane</keyword>
<dbReference type="EMBL" id="FUXU01000035">
    <property type="protein sequence ID" value="SKA57505.1"/>
    <property type="molecule type" value="Genomic_DNA"/>
</dbReference>
<proteinExistence type="predicted"/>
<reference evidence="8" key="1">
    <citation type="submission" date="2017-02" db="EMBL/GenBank/DDBJ databases">
        <authorList>
            <person name="Varghese N."/>
            <person name="Submissions S."/>
        </authorList>
    </citation>
    <scope>NUCLEOTIDE SEQUENCE [LARGE SCALE GENOMIC DNA]</scope>
    <source>
        <strain evidence="8">DSM 22720</strain>
    </source>
</reference>
<keyword evidence="3" id="KW-0479">Metal-binding</keyword>
<accession>A0A1T4UXY7</accession>
<keyword evidence="1" id="KW-1003">Cell membrane</keyword>
<evidence type="ECO:0000313" key="7">
    <source>
        <dbReference type="EMBL" id="SKA57505.1"/>
    </source>
</evidence>
<dbReference type="CDD" id="cd07398">
    <property type="entry name" value="MPP_YbbF-LpxH"/>
    <property type="match status" value="1"/>
</dbReference>
<name>A0A1T4UXY7_9GAMM</name>
<protein>
    <submittedName>
        <fullName evidence="7">UDP-2,3-diacylglucosamine pyrophosphatase LpxH</fullName>
    </submittedName>
</protein>
<dbReference type="InterPro" id="IPR029052">
    <property type="entry name" value="Metallo-depent_PP-like"/>
</dbReference>
<evidence type="ECO:0000256" key="2">
    <source>
        <dbReference type="ARBA" id="ARBA00022519"/>
    </source>
</evidence>
<dbReference type="SUPFAM" id="SSF56300">
    <property type="entry name" value="Metallo-dependent phosphatases"/>
    <property type="match status" value="1"/>
</dbReference>
<dbReference type="GO" id="GO:0009245">
    <property type="term" value="P:lipid A biosynthetic process"/>
    <property type="evidence" value="ECO:0007669"/>
    <property type="project" value="TreeGrafter"/>
</dbReference>
<dbReference type="InterPro" id="IPR004843">
    <property type="entry name" value="Calcineurin-like_PHP"/>
</dbReference>
<dbReference type="GO" id="GO:0016020">
    <property type="term" value="C:membrane"/>
    <property type="evidence" value="ECO:0007669"/>
    <property type="project" value="GOC"/>
</dbReference>
<feature type="domain" description="Calcineurin-like phosphoesterase" evidence="6">
    <location>
        <begin position="9"/>
        <end position="209"/>
    </location>
</feature>
<dbReference type="AlphaFoldDB" id="A0A1T4UXY7"/>
<evidence type="ECO:0000256" key="1">
    <source>
        <dbReference type="ARBA" id="ARBA00022475"/>
    </source>
</evidence>
<dbReference type="PANTHER" id="PTHR34990:SF2">
    <property type="entry name" value="BLL8164 PROTEIN"/>
    <property type="match status" value="1"/>
</dbReference>
<evidence type="ECO:0000256" key="5">
    <source>
        <dbReference type="ARBA" id="ARBA00023211"/>
    </source>
</evidence>
<evidence type="ECO:0000256" key="4">
    <source>
        <dbReference type="ARBA" id="ARBA00023136"/>
    </source>
</evidence>
<dbReference type="GO" id="GO:0008758">
    <property type="term" value="F:UDP-2,3-diacylglucosamine hydrolase activity"/>
    <property type="evidence" value="ECO:0007669"/>
    <property type="project" value="TreeGrafter"/>
</dbReference>
<dbReference type="Proteomes" id="UP000190162">
    <property type="component" value="Unassembled WGS sequence"/>
</dbReference>
<dbReference type="InterPro" id="IPR043461">
    <property type="entry name" value="LpxH-like"/>
</dbReference>
<keyword evidence="8" id="KW-1185">Reference proteome</keyword>
<keyword evidence="5" id="KW-0464">Manganese</keyword>
<sequence>MLMNPNSVRTMWISDLHLGNKDCKAHFLLDFLNQHEAETIILVGDIIDFYSMKSSHHWPETHSQVISLLMNRAHQGTRLIYIPGNHDATIRQYLKFDFGRIEVRASHLHETLMGKKIIAVHGDEFDSAVCHKRLTAVAGDVGYDLLLFLNRWWSRARQRLGFPYWSLASYIKSKVSSANVAIARFENAAIQYARRKGANAIVCGHIHHPDLKTFGDELYLNDGDWIENCTALLERHDGSLQLIRWTEKCELLAESDAFVAPLPDTMNAKKTQTAECS</sequence>
<dbReference type="PANTHER" id="PTHR34990">
    <property type="entry name" value="UDP-2,3-DIACYLGLUCOSAMINE HYDROLASE-RELATED"/>
    <property type="match status" value="1"/>
</dbReference>
<keyword evidence="2" id="KW-0997">Cell inner membrane</keyword>
<evidence type="ECO:0000259" key="6">
    <source>
        <dbReference type="Pfam" id="PF00149"/>
    </source>
</evidence>
<dbReference type="Pfam" id="PF00149">
    <property type="entry name" value="Metallophos"/>
    <property type="match status" value="1"/>
</dbReference>
<evidence type="ECO:0000313" key="8">
    <source>
        <dbReference type="Proteomes" id="UP000190162"/>
    </source>
</evidence>